<keyword evidence="3" id="KW-1185">Reference proteome</keyword>
<feature type="signal peptide" evidence="1">
    <location>
        <begin position="1"/>
        <end position="18"/>
    </location>
</feature>
<proteinExistence type="predicted"/>
<dbReference type="Proteomes" id="UP000651050">
    <property type="component" value="Unassembled WGS sequence"/>
</dbReference>
<dbReference type="AlphaFoldDB" id="A0A931MIP1"/>
<gene>
    <name evidence="2" type="ORF">I5803_19435</name>
</gene>
<sequence length="149" mass="15624">MSARFAALALLAMLAACGGGGETPEDVAMQRLQEELTRSFPAGTYVFRSQAEMAAAWNAAPQEFGDAKPMPAIDFSQSMVVGISMGVGIRCFVPTITAVTRVGASYTVSYRANDGSGGTTLACLHTWRLTDFVAVPAQPGTVAFQRVPG</sequence>
<evidence type="ECO:0000256" key="1">
    <source>
        <dbReference type="SAM" id="SignalP"/>
    </source>
</evidence>
<organism evidence="2 3">
    <name type="scientific">Caenimonas aquaedulcis</name>
    <dbReference type="NCBI Taxonomy" id="2793270"/>
    <lineage>
        <taxon>Bacteria</taxon>
        <taxon>Pseudomonadati</taxon>
        <taxon>Pseudomonadota</taxon>
        <taxon>Betaproteobacteria</taxon>
        <taxon>Burkholderiales</taxon>
        <taxon>Comamonadaceae</taxon>
        <taxon>Caenimonas</taxon>
    </lineage>
</organism>
<evidence type="ECO:0000313" key="2">
    <source>
        <dbReference type="EMBL" id="MBG9390212.1"/>
    </source>
</evidence>
<evidence type="ECO:0000313" key="3">
    <source>
        <dbReference type="Proteomes" id="UP000651050"/>
    </source>
</evidence>
<name>A0A931MIP1_9BURK</name>
<feature type="chain" id="PRO_5037942797" description="DUF4019 domain-containing protein" evidence="1">
    <location>
        <begin position="19"/>
        <end position="149"/>
    </location>
</feature>
<dbReference type="EMBL" id="JADWYS010000001">
    <property type="protein sequence ID" value="MBG9390212.1"/>
    <property type="molecule type" value="Genomic_DNA"/>
</dbReference>
<dbReference type="RefSeq" id="WP_196987964.1">
    <property type="nucleotide sequence ID" value="NZ_JADWYS010000001.1"/>
</dbReference>
<dbReference type="PROSITE" id="PS51257">
    <property type="entry name" value="PROKAR_LIPOPROTEIN"/>
    <property type="match status" value="1"/>
</dbReference>
<reference evidence="2" key="1">
    <citation type="submission" date="2020-11" db="EMBL/GenBank/DDBJ databases">
        <title>Bacterial whole genome sequence for Caenimonas sp. DR4.4.</title>
        <authorList>
            <person name="Le V."/>
            <person name="Ko S.-R."/>
            <person name="Ahn C.-Y."/>
            <person name="Oh H.-M."/>
        </authorList>
    </citation>
    <scope>NUCLEOTIDE SEQUENCE</scope>
    <source>
        <strain evidence="2">DR4.4</strain>
    </source>
</reference>
<protein>
    <recommendedName>
        <fullName evidence="4">DUF4019 domain-containing protein</fullName>
    </recommendedName>
</protein>
<comment type="caution">
    <text evidence="2">The sequence shown here is derived from an EMBL/GenBank/DDBJ whole genome shotgun (WGS) entry which is preliminary data.</text>
</comment>
<evidence type="ECO:0008006" key="4">
    <source>
        <dbReference type="Google" id="ProtNLM"/>
    </source>
</evidence>
<keyword evidence="1" id="KW-0732">Signal</keyword>
<accession>A0A931MIP1</accession>